<evidence type="ECO:0000313" key="3">
    <source>
        <dbReference type="Proteomes" id="UP000598996"/>
    </source>
</evidence>
<dbReference type="InterPro" id="IPR046041">
    <property type="entry name" value="DUF5999"/>
</dbReference>
<dbReference type="Proteomes" id="UP000598996">
    <property type="component" value="Unassembled WGS sequence"/>
</dbReference>
<keyword evidence="3" id="KW-1185">Reference proteome</keyword>
<accession>A0ABS1VYU1</accession>
<comment type="caution">
    <text evidence="2">The sequence shown here is derived from an EMBL/GenBank/DDBJ whole genome shotgun (WGS) entry which is preliminary data.</text>
</comment>
<evidence type="ECO:0000313" key="2">
    <source>
        <dbReference type="EMBL" id="MBL7259655.1"/>
    </source>
</evidence>
<dbReference type="EMBL" id="JAENHO010000011">
    <property type="protein sequence ID" value="MBL7259655.1"/>
    <property type="molecule type" value="Genomic_DNA"/>
</dbReference>
<name>A0ABS1VYU1_9ACTN</name>
<dbReference type="Pfam" id="PF19462">
    <property type="entry name" value="DUF5999"/>
    <property type="match status" value="1"/>
</dbReference>
<evidence type="ECO:0000256" key="1">
    <source>
        <dbReference type="SAM" id="MobiDB-lite"/>
    </source>
</evidence>
<reference evidence="2 3" key="1">
    <citation type="submission" date="2021-01" db="EMBL/GenBank/DDBJ databases">
        <title>Actinoplanes sp. nov. LDG1-01 isolated from lichen.</title>
        <authorList>
            <person name="Saeng-In P."/>
            <person name="Phongsopitanun W."/>
            <person name="Kanchanasin P."/>
            <person name="Yuki M."/>
            <person name="Kudo T."/>
            <person name="Ohkuma M."/>
            <person name="Tanasupawat S."/>
        </authorList>
    </citation>
    <scope>NUCLEOTIDE SEQUENCE [LARGE SCALE GENOMIC DNA]</scope>
    <source>
        <strain evidence="2 3">LDG1-01</strain>
    </source>
</reference>
<sequence length="91" mass="9889">MCTHTPECPPIDQPGWDTAALLVHHDDLGWRMLCNGAILLDAAVKPEPAPTVTVTEMPFRANRTRTRSRARAARRAPAAGRRKPAAQPLAA</sequence>
<feature type="compositionally biased region" description="Basic residues" evidence="1">
    <location>
        <begin position="62"/>
        <end position="84"/>
    </location>
</feature>
<organism evidence="2 3">
    <name type="scientific">Paractinoplanes lichenicola</name>
    <dbReference type="NCBI Taxonomy" id="2802976"/>
    <lineage>
        <taxon>Bacteria</taxon>
        <taxon>Bacillati</taxon>
        <taxon>Actinomycetota</taxon>
        <taxon>Actinomycetes</taxon>
        <taxon>Micromonosporales</taxon>
        <taxon>Micromonosporaceae</taxon>
        <taxon>Paractinoplanes</taxon>
    </lineage>
</organism>
<dbReference type="RefSeq" id="WP_202996335.1">
    <property type="nucleotide sequence ID" value="NZ_JAENHO010000011.1"/>
</dbReference>
<gene>
    <name evidence="2" type="ORF">JKJ07_35595</name>
</gene>
<proteinExistence type="predicted"/>
<feature type="region of interest" description="Disordered" evidence="1">
    <location>
        <begin position="58"/>
        <end position="91"/>
    </location>
</feature>
<protein>
    <submittedName>
        <fullName evidence="2">Uncharacterized protein</fullName>
    </submittedName>
</protein>